<proteinExistence type="predicted"/>
<organism evidence="1">
    <name type="scientific">Moumouvirus sp. 'Monve'</name>
    <dbReference type="NCBI Taxonomy" id="1128131"/>
    <lineage>
        <taxon>Viruses</taxon>
        <taxon>Varidnaviria</taxon>
        <taxon>Bamfordvirae</taxon>
        <taxon>Nucleocytoviricota</taxon>
        <taxon>Megaviricetes</taxon>
        <taxon>Imitervirales</taxon>
        <taxon>Mimiviridae</taxon>
        <taxon>Megamimivirinae</taxon>
        <taxon>Moumouvirus</taxon>
    </lineage>
</organism>
<name>H2EEZ9_9VIRU</name>
<sequence length="89" mass="11066">MNIYNMESIDDMINKLHDINYYLNIIYDHNEFEKDLTYLNYLVSDLEKKVKNISLTSEQEEKLNKALERDKKLYKHMFPYYWNYIEKIE</sequence>
<reference evidence="1" key="1">
    <citation type="submission" date="2011-10" db="EMBL/GenBank/DDBJ databases">
        <title>Provirophages and transpovirons: unique mobilome of giant viruses.</title>
        <authorList>
            <person name="Desnues C."/>
            <person name="LaScola B."/>
            <person name="Yutin N."/>
            <person name="Fournous G."/>
            <person name="Koonin E."/>
            <person name="Raoult D."/>
        </authorList>
    </citation>
    <scope>NUCLEOTIDE SEQUENCE</scope>
    <source>
        <strain evidence="1">Mv13-mv</strain>
    </source>
</reference>
<accession>H2EEZ9</accession>
<dbReference type="EMBL" id="JN885998">
    <property type="protein sequence ID" value="AEX62972.1"/>
    <property type="molecule type" value="Genomic_DNA"/>
</dbReference>
<gene>
    <name evidence="1" type="ORF">mv_R768</name>
</gene>
<evidence type="ECO:0000313" key="1">
    <source>
        <dbReference type="EMBL" id="AEX62972.1"/>
    </source>
</evidence>
<protein>
    <submittedName>
        <fullName evidence="1">Uncharacterized protein</fullName>
    </submittedName>
</protein>